<dbReference type="SUPFAM" id="SSF103481">
    <property type="entry name" value="Multidrug resistance efflux transporter EmrE"/>
    <property type="match status" value="2"/>
</dbReference>
<keyword evidence="5 7" id="KW-1133">Transmembrane helix</keyword>
<protein>
    <submittedName>
        <fullName evidence="9">Putative inner membrane transporter YicL</fullName>
    </submittedName>
</protein>
<keyword evidence="4 7" id="KW-0812">Transmembrane</keyword>
<feature type="transmembrane region" description="Helical" evidence="7">
    <location>
        <begin position="200"/>
        <end position="218"/>
    </location>
</feature>
<feature type="transmembrane region" description="Helical" evidence="7">
    <location>
        <begin position="24"/>
        <end position="41"/>
    </location>
</feature>
<gene>
    <name evidence="9" type="primary">yicL_2</name>
    <name evidence="9" type="ORF">OXPF_08600</name>
</gene>
<evidence type="ECO:0000256" key="6">
    <source>
        <dbReference type="ARBA" id="ARBA00023136"/>
    </source>
</evidence>
<feature type="domain" description="EamA" evidence="8">
    <location>
        <begin position="171"/>
        <end position="304"/>
    </location>
</feature>
<name>A0A0P8X4A8_9CLOT</name>
<keyword evidence="3" id="KW-1003">Cell membrane</keyword>
<evidence type="ECO:0000259" key="8">
    <source>
        <dbReference type="Pfam" id="PF00892"/>
    </source>
</evidence>
<feature type="transmembrane region" description="Helical" evidence="7">
    <location>
        <begin position="230"/>
        <end position="251"/>
    </location>
</feature>
<dbReference type="PANTHER" id="PTHR32322:SF18">
    <property type="entry name" value="S-ADENOSYLMETHIONINE_S-ADENOSYLHOMOCYSTEINE TRANSPORTER"/>
    <property type="match status" value="1"/>
</dbReference>
<evidence type="ECO:0000313" key="9">
    <source>
        <dbReference type="EMBL" id="KPU45627.1"/>
    </source>
</evidence>
<dbReference type="Pfam" id="PF00892">
    <property type="entry name" value="EamA"/>
    <property type="match status" value="2"/>
</dbReference>
<dbReference type="STRING" id="36849.OXPF_08600"/>
<dbReference type="InterPro" id="IPR037185">
    <property type="entry name" value="EmrE-like"/>
</dbReference>
<feature type="transmembrane region" description="Helical" evidence="7">
    <location>
        <begin position="53"/>
        <end position="73"/>
    </location>
</feature>
<organism evidence="9 10">
    <name type="scientific">Oxobacter pfennigii</name>
    <dbReference type="NCBI Taxonomy" id="36849"/>
    <lineage>
        <taxon>Bacteria</taxon>
        <taxon>Bacillati</taxon>
        <taxon>Bacillota</taxon>
        <taxon>Clostridia</taxon>
        <taxon>Eubacteriales</taxon>
        <taxon>Clostridiaceae</taxon>
        <taxon>Oxobacter</taxon>
    </lineage>
</organism>
<dbReference type="GO" id="GO:0005886">
    <property type="term" value="C:plasma membrane"/>
    <property type="evidence" value="ECO:0007669"/>
    <property type="project" value="UniProtKB-SubCell"/>
</dbReference>
<reference evidence="9 10" key="1">
    <citation type="submission" date="2015-09" db="EMBL/GenBank/DDBJ databases">
        <title>Genome sequence of Oxobacter pfennigii DSM 3222.</title>
        <authorList>
            <person name="Poehlein A."/>
            <person name="Bengelsdorf F.R."/>
            <person name="Schiel-Bengelsdorf B."/>
            <person name="Duerre P."/>
            <person name="Daniel R."/>
        </authorList>
    </citation>
    <scope>NUCLEOTIDE SEQUENCE [LARGE SCALE GENOMIC DNA]</scope>
    <source>
        <strain evidence="9 10">DSM 3222</strain>
    </source>
</reference>
<dbReference type="InterPro" id="IPR000620">
    <property type="entry name" value="EamA_dom"/>
</dbReference>
<dbReference type="InterPro" id="IPR050638">
    <property type="entry name" value="AA-Vitamin_Transporters"/>
</dbReference>
<evidence type="ECO:0000256" key="4">
    <source>
        <dbReference type="ARBA" id="ARBA00022692"/>
    </source>
</evidence>
<dbReference type="PANTHER" id="PTHR32322">
    <property type="entry name" value="INNER MEMBRANE TRANSPORTER"/>
    <property type="match status" value="1"/>
</dbReference>
<evidence type="ECO:0000256" key="7">
    <source>
        <dbReference type="SAM" id="Phobius"/>
    </source>
</evidence>
<keyword evidence="10" id="KW-1185">Reference proteome</keyword>
<keyword evidence="6 7" id="KW-0472">Membrane</keyword>
<sequence>MIGTDSLKKSQDNTYKNLQIKRMSYFYIIIAAILWGTVGILGKKLGESGFDNLQIVFIRAMGACVALSLFLLIKDKNLFKIKPRHFIYFIGTGILSFVFFNWCYFIAVNKTSIAAAAILLYTAPTIIMVLSSILFKEKMTQNKILSLVLTFIGCLLVTVFVQGTGQQFTITGILAGLGAGFGYALYSIFGRYALEKYHSLTVTCYTFIFASIGLVPITDIKEMFILFSDINAIIYAILLSMAGTVMPFLLYTKGLSNLETGNASIIATLEPVVAALLGIILYNEPVTVFKIAGISLVIFALYIIREKKHQQ</sequence>
<dbReference type="PATRIC" id="fig|36849.3.peg.917"/>
<accession>A0A0P8X4A8</accession>
<evidence type="ECO:0000313" key="10">
    <source>
        <dbReference type="Proteomes" id="UP000050326"/>
    </source>
</evidence>
<feature type="transmembrane region" description="Helical" evidence="7">
    <location>
        <begin position="85"/>
        <end position="107"/>
    </location>
</feature>
<dbReference type="OrthoDB" id="6707571at2"/>
<evidence type="ECO:0000256" key="1">
    <source>
        <dbReference type="ARBA" id="ARBA00004651"/>
    </source>
</evidence>
<feature type="transmembrane region" description="Helical" evidence="7">
    <location>
        <begin position="113"/>
        <end position="135"/>
    </location>
</feature>
<dbReference type="EMBL" id="LKET01000021">
    <property type="protein sequence ID" value="KPU45627.1"/>
    <property type="molecule type" value="Genomic_DNA"/>
</dbReference>
<comment type="caution">
    <text evidence="9">The sequence shown here is derived from an EMBL/GenBank/DDBJ whole genome shotgun (WGS) entry which is preliminary data.</text>
</comment>
<feature type="transmembrane region" description="Helical" evidence="7">
    <location>
        <begin position="144"/>
        <end position="162"/>
    </location>
</feature>
<comment type="subcellular location">
    <subcellularLocation>
        <location evidence="1">Cell membrane</location>
        <topology evidence="1">Multi-pass membrane protein</topology>
    </subcellularLocation>
</comment>
<feature type="domain" description="EamA" evidence="8">
    <location>
        <begin position="24"/>
        <end position="158"/>
    </location>
</feature>
<evidence type="ECO:0000256" key="5">
    <source>
        <dbReference type="ARBA" id="ARBA00022989"/>
    </source>
</evidence>
<comment type="similarity">
    <text evidence="2">Belongs to the EamA transporter family.</text>
</comment>
<proteinExistence type="inferred from homology"/>
<feature type="transmembrane region" description="Helical" evidence="7">
    <location>
        <begin position="263"/>
        <end position="282"/>
    </location>
</feature>
<dbReference type="RefSeq" id="WP_083479688.1">
    <property type="nucleotide sequence ID" value="NZ_LKET01000021.1"/>
</dbReference>
<dbReference type="AlphaFoldDB" id="A0A0P8X4A8"/>
<evidence type="ECO:0000256" key="2">
    <source>
        <dbReference type="ARBA" id="ARBA00007362"/>
    </source>
</evidence>
<dbReference type="Proteomes" id="UP000050326">
    <property type="component" value="Unassembled WGS sequence"/>
</dbReference>
<dbReference type="Gene3D" id="1.10.3730.20">
    <property type="match status" value="1"/>
</dbReference>
<feature type="transmembrane region" description="Helical" evidence="7">
    <location>
        <begin position="288"/>
        <end position="304"/>
    </location>
</feature>
<feature type="transmembrane region" description="Helical" evidence="7">
    <location>
        <begin position="168"/>
        <end position="188"/>
    </location>
</feature>
<evidence type="ECO:0000256" key="3">
    <source>
        <dbReference type="ARBA" id="ARBA00022475"/>
    </source>
</evidence>